<keyword evidence="3" id="KW-1185">Reference proteome</keyword>
<proteinExistence type="predicted"/>
<evidence type="ECO:0000313" key="2">
    <source>
        <dbReference type="EMBL" id="MFF3666366.1"/>
    </source>
</evidence>
<evidence type="ECO:0000313" key="3">
    <source>
        <dbReference type="Proteomes" id="UP001602013"/>
    </source>
</evidence>
<comment type="caution">
    <text evidence="2">The sequence shown here is derived from an EMBL/GenBank/DDBJ whole genome shotgun (WGS) entry which is preliminary data.</text>
</comment>
<dbReference type="Proteomes" id="UP001602013">
    <property type="component" value="Unassembled WGS sequence"/>
</dbReference>
<dbReference type="PRINTS" id="PR00111">
    <property type="entry name" value="ABHYDROLASE"/>
</dbReference>
<protein>
    <submittedName>
        <fullName evidence="2">Alpha/beta fold hydrolase</fullName>
    </submittedName>
</protein>
<keyword evidence="2" id="KW-0378">Hydrolase</keyword>
<dbReference type="RefSeq" id="WP_387410829.1">
    <property type="nucleotide sequence ID" value="NZ_JBIASD010000006.1"/>
</dbReference>
<dbReference type="InterPro" id="IPR000073">
    <property type="entry name" value="AB_hydrolase_1"/>
</dbReference>
<gene>
    <name evidence="2" type="ORF">ACFYXI_12295</name>
</gene>
<sequence length="259" mass="27394">MADYIEINGIPTWYDERGSGAEALVLLHGGFSDSRDFAGNLDTLTDRCTVFMPDRRGHGRTPDAPGPITLPLLVEDAIAFCEFAVKKTGGRVNLAGYSFGGTIALAVALRRPDLVRALVLISTAFHHEGMIIAPSGDGSAMPEQVVAAYAEVSPDGRDHFPVIAAKIMAGIAAEPLALTEAEVSAVAARTLVMAADDDIVHLEHVLALYRAIPDAELAVVPGASHVLLHEKPALCARLVGDFLTLPAGPTYLPVRRGSR</sequence>
<organism evidence="2 3">
    <name type="scientific">Microtetraspora malaysiensis</name>
    <dbReference type="NCBI Taxonomy" id="161358"/>
    <lineage>
        <taxon>Bacteria</taxon>
        <taxon>Bacillati</taxon>
        <taxon>Actinomycetota</taxon>
        <taxon>Actinomycetes</taxon>
        <taxon>Streptosporangiales</taxon>
        <taxon>Streptosporangiaceae</taxon>
        <taxon>Microtetraspora</taxon>
    </lineage>
</organism>
<dbReference type="EMBL" id="JBIASD010000006">
    <property type="protein sequence ID" value="MFF3666366.1"/>
    <property type="molecule type" value="Genomic_DNA"/>
</dbReference>
<accession>A0ABW6SN77</accession>
<dbReference type="Pfam" id="PF00561">
    <property type="entry name" value="Abhydrolase_1"/>
    <property type="match status" value="1"/>
</dbReference>
<reference evidence="2 3" key="1">
    <citation type="submission" date="2024-10" db="EMBL/GenBank/DDBJ databases">
        <title>The Natural Products Discovery Center: Release of the First 8490 Sequenced Strains for Exploring Actinobacteria Biosynthetic Diversity.</title>
        <authorList>
            <person name="Kalkreuter E."/>
            <person name="Kautsar S.A."/>
            <person name="Yang D."/>
            <person name="Bader C.D."/>
            <person name="Teijaro C.N."/>
            <person name="Fluegel L."/>
            <person name="Davis C.M."/>
            <person name="Simpson J.R."/>
            <person name="Lauterbach L."/>
            <person name="Steele A.D."/>
            <person name="Gui C."/>
            <person name="Meng S."/>
            <person name="Li G."/>
            <person name="Viehrig K."/>
            <person name="Ye F."/>
            <person name="Su P."/>
            <person name="Kiefer A.F."/>
            <person name="Nichols A."/>
            <person name="Cepeda A.J."/>
            <person name="Yan W."/>
            <person name="Fan B."/>
            <person name="Jiang Y."/>
            <person name="Adhikari A."/>
            <person name="Zheng C.-J."/>
            <person name="Schuster L."/>
            <person name="Cowan T.M."/>
            <person name="Smanski M.J."/>
            <person name="Chevrette M.G."/>
            <person name="De Carvalho L.P.S."/>
            <person name="Shen B."/>
        </authorList>
    </citation>
    <scope>NUCLEOTIDE SEQUENCE [LARGE SCALE GENOMIC DNA]</scope>
    <source>
        <strain evidence="2 3">NPDC002173</strain>
    </source>
</reference>
<dbReference type="GO" id="GO:0016787">
    <property type="term" value="F:hydrolase activity"/>
    <property type="evidence" value="ECO:0007669"/>
    <property type="project" value="UniProtKB-KW"/>
</dbReference>
<dbReference type="Gene3D" id="3.40.50.1820">
    <property type="entry name" value="alpha/beta hydrolase"/>
    <property type="match status" value="1"/>
</dbReference>
<feature type="domain" description="AB hydrolase-1" evidence="1">
    <location>
        <begin position="23"/>
        <end position="128"/>
    </location>
</feature>
<dbReference type="PANTHER" id="PTHR43798">
    <property type="entry name" value="MONOACYLGLYCEROL LIPASE"/>
    <property type="match status" value="1"/>
</dbReference>
<dbReference type="SUPFAM" id="SSF53474">
    <property type="entry name" value="alpha/beta-Hydrolases"/>
    <property type="match status" value="1"/>
</dbReference>
<evidence type="ECO:0000259" key="1">
    <source>
        <dbReference type="Pfam" id="PF00561"/>
    </source>
</evidence>
<dbReference type="InterPro" id="IPR050266">
    <property type="entry name" value="AB_hydrolase_sf"/>
</dbReference>
<name>A0ABW6SN77_9ACTN</name>
<dbReference type="InterPro" id="IPR029058">
    <property type="entry name" value="AB_hydrolase_fold"/>
</dbReference>